<reference evidence="3 4" key="1">
    <citation type="journal article" date="2018" name="Biotechnol. Adv.">
        <title>Improved genomic resources and new bioinformatic workflow for the carcinogenic parasite Clonorchis sinensis: Biotechnological implications.</title>
        <authorList>
            <person name="Wang D."/>
            <person name="Korhonen P.K."/>
            <person name="Gasser R.B."/>
            <person name="Young N.D."/>
        </authorList>
    </citation>
    <scope>NUCLEOTIDE SEQUENCE [LARGE SCALE GENOMIC DNA]</scope>
    <source>
        <strain evidence="3">Cs-k2</strain>
    </source>
</reference>
<dbReference type="Gene3D" id="1.10.20.10">
    <property type="entry name" value="Histone, subunit A"/>
    <property type="match status" value="1"/>
</dbReference>
<dbReference type="EMBL" id="NIRI02000042">
    <property type="protein sequence ID" value="KAG5449480.1"/>
    <property type="molecule type" value="Genomic_DNA"/>
</dbReference>
<dbReference type="OrthoDB" id="6268231at2759"/>
<evidence type="ECO:0000313" key="3">
    <source>
        <dbReference type="EMBL" id="KAG5449480.1"/>
    </source>
</evidence>
<dbReference type="GO" id="GO:0030527">
    <property type="term" value="F:structural constituent of chromatin"/>
    <property type="evidence" value="ECO:0007669"/>
    <property type="project" value="InterPro"/>
</dbReference>
<sequence>MARTKQKARNSTDGKAPKKQLTAKAAHMSAPATGGVKKPHWYRSGIAELREVRRYQKGQKKIAQAR</sequence>
<evidence type="ECO:0000256" key="1">
    <source>
        <dbReference type="ARBA" id="ARBA00010343"/>
    </source>
</evidence>
<comment type="similarity">
    <text evidence="1">Belongs to the histone H3 family.</text>
</comment>
<dbReference type="SUPFAM" id="SSF47113">
    <property type="entry name" value="Histone-fold"/>
    <property type="match status" value="1"/>
</dbReference>
<dbReference type="GO" id="GO:0046982">
    <property type="term" value="F:protein heterodimerization activity"/>
    <property type="evidence" value="ECO:0007669"/>
    <property type="project" value="InterPro"/>
</dbReference>
<name>A0A8T1MK50_CLOSI</name>
<comment type="caution">
    <text evidence="3">The sequence shown here is derived from an EMBL/GenBank/DDBJ whole genome shotgun (WGS) entry which is preliminary data.</text>
</comment>
<dbReference type="InterPro" id="IPR000164">
    <property type="entry name" value="Histone_H3/CENP-A"/>
</dbReference>
<dbReference type="PANTHER" id="PTHR11426">
    <property type="entry name" value="HISTONE H3"/>
    <property type="match status" value="1"/>
</dbReference>
<proteinExistence type="inferred from homology"/>
<accession>A0A8T1MK50</accession>
<gene>
    <name evidence="3" type="ORF">CSKR_200974</name>
</gene>
<dbReference type="InterPro" id="IPR009072">
    <property type="entry name" value="Histone-fold"/>
</dbReference>
<protein>
    <submittedName>
        <fullName evidence="3">Histone H3.1</fullName>
    </submittedName>
</protein>
<evidence type="ECO:0000256" key="2">
    <source>
        <dbReference type="SAM" id="MobiDB-lite"/>
    </source>
</evidence>
<keyword evidence="4" id="KW-1185">Reference proteome</keyword>
<dbReference type="GO" id="GO:0003677">
    <property type="term" value="F:DNA binding"/>
    <property type="evidence" value="ECO:0007669"/>
    <property type="project" value="InterPro"/>
</dbReference>
<feature type="region of interest" description="Disordered" evidence="2">
    <location>
        <begin position="1"/>
        <end position="40"/>
    </location>
</feature>
<dbReference type="GO" id="GO:0000786">
    <property type="term" value="C:nucleosome"/>
    <property type="evidence" value="ECO:0007669"/>
    <property type="project" value="InterPro"/>
</dbReference>
<reference evidence="3 4" key="2">
    <citation type="journal article" date="2021" name="Genomics">
        <title>High-quality reference genome for Clonorchis sinensis.</title>
        <authorList>
            <person name="Young N.D."/>
            <person name="Stroehlein A.J."/>
            <person name="Kinkar L."/>
            <person name="Wang T."/>
            <person name="Sohn W.M."/>
            <person name="Chang B.C.H."/>
            <person name="Kaur P."/>
            <person name="Weisz D."/>
            <person name="Dudchenko O."/>
            <person name="Aiden E.L."/>
            <person name="Korhonen P.K."/>
            <person name="Gasser R.B."/>
        </authorList>
    </citation>
    <scope>NUCLEOTIDE SEQUENCE [LARGE SCALE GENOMIC DNA]</scope>
    <source>
        <strain evidence="3">Cs-k2</strain>
    </source>
</reference>
<dbReference type="PRINTS" id="PR00622">
    <property type="entry name" value="HISTONEH3"/>
</dbReference>
<evidence type="ECO:0000313" key="4">
    <source>
        <dbReference type="Proteomes" id="UP000286415"/>
    </source>
</evidence>
<dbReference type="Proteomes" id="UP000286415">
    <property type="component" value="Unassembled WGS sequence"/>
</dbReference>
<dbReference type="AlphaFoldDB" id="A0A8T1MK50"/>
<organism evidence="3 4">
    <name type="scientific">Clonorchis sinensis</name>
    <name type="common">Chinese liver fluke</name>
    <dbReference type="NCBI Taxonomy" id="79923"/>
    <lineage>
        <taxon>Eukaryota</taxon>
        <taxon>Metazoa</taxon>
        <taxon>Spiralia</taxon>
        <taxon>Lophotrochozoa</taxon>
        <taxon>Platyhelminthes</taxon>
        <taxon>Trematoda</taxon>
        <taxon>Digenea</taxon>
        <taxon>Opisthorchiida</taxon>
        <taxon>Opisthorchiata</taxon>
        <taxon>Opisthorchiidae</taxon>
        <taxon>Clonorchis</taxon>
    </lineage>
</organism>